<dbReference type="Gene3D" id="3.40.630.30">
    <property type="match status" value="2"/>
</dbReference>
<comment type="similarity">
    <text evidence="1">Belongs to the FemABX family.</text>
</comment>
<dbReference type="GO" id="GO:0016755">
    <property type="term" value="F:aminoacyltransferase activity"/>
    <property type="evidence" value="ECO:0007669"/>
    <property type="project" value="InterPro"/>
</dbReference>
<dbReference type="Pfam" id="PF13480">
    <property type="entry name" value="Acetyltransf_6"/>
    <property type="match status" value="1"/>
</dbReference>
<dbReference type="SUPFAM" id="SSF55729">
    <property type="entry name" value="Acyl-CoA N-acyltransferases (Nat)"/>
    <property type="match status" value="2"/>
</dbReference>
<evidence type="ECO:0000256" key="2">
    <source>
        <dbReference type="ARBA" id="ARBA00022679"/>
    </source>
</evidence>
<sequence>MPASAPSFLQSAEWQEVQERMGRSTARLKGALMIRHDLPLGYHYWYAPRPALDAGTLGELLAHSRSSGALLLKIDPALPLPSGFPYRPGRSLQPAATIYIDCGLLDEALLAAMHPKTRYNIRLAERHGITVRSVSAPVDEGTLAAFLQLLRDTARRDGFAPHPPAHYRILLDLRSGQFSNVLFLAEFGGQPIGAAIVNCYLPSGTATYLHGASSRPHRSLMAPHLLQWRIIQHVRAAGGLGRYDLGGIDDKLWPGVTRFKASFGGRAHHFPPSADYVFRRPSYLLYRLARRLRRLSP</sequence>
<name>A0A932YVD3_9BACT</name>
<gene>
    <name evidence="8" type="ORF">HY474_00675</name>
</gene>
<dbReference type="GO" id="GO:0009252">
    <property type="term" value="P:peptidoglycan biosynthetic process"/>
    <property type="evidence" value="ECO:0007669"/>
    <property type="project" value="UniProtKB-KW"/>
</dbReference>
<dbReference type="InterPro" id="IPR003447">
    <property type="entry name" value="FEMABX"/>
</dbReference>
<proteinExistence type="inferred from homology"/>
<dbReference type="Proteomes" id="UP000704960">
    <property type="component" value="Unassembled WGS sequence"/>
</dbReference>
<dbReference type="EMBL" id="JACQMJ010000004">
    <property type="protein sequence ID" value="MBI4132127.1"/>
    <property type="molecule type" value="Genomic_DNA"/>
</dbReference>
<comment type="caution">
    <text evidence="8">The sequence shown here is derived from an EMBL/GenBank/DDBJ whole genome shotgun (WGS) entry which is preliminary data.</text>
</comment>
<evidence type="ECO:0000259" key="7">
    <source>
        <dbReference type="Pfam" id="PF13480"/>
    </source>
</evidence>
<keyword evidence="6" id="KW-0961">Cell wall biogenesis/degradation</keyword>
<evidence type="ECO:0000256" key="5">
    <source>
        <dbReference type="ARBA" id="ARBA00023315"/>
    </source>
</evidence>
<dbReference type="InterPro" id="IPR016181">
    <property type="entry name" value="Acyl_CoA_acyltransferase"/>
</dbReference>
<dbReference type="AlphaFoldDB" id="A0A932YVD3"/>
<dbReference type="PANTHER" id="PTHR36174:SF1">
    <property type="entry name" value="LIPID II:GLYCINE GLYCYLTRANSFERASE"/>
    <property type="match status" value="1"/>
</dbReference>
<dbReference type="GO" id="GO:0008360">
    <property type="term" value="P:regulation of cell shape"/>
    <property type="evidence" value="ECO:0007669"/>
    <property type="project" value="UniProtKB-KW"/>
</dbReference>
<feature type="domain" description="BioF2-like acetyltransferase" evidence="7">
    <location>
        <begin position="116"/>
        <end position="250"/>
    </location>
</feature>
<protein>
    <submittedName>
        <fullName evidence="8">Peptidoglycan bridge formation glycyltransferase FemA/FemB family protein</fullName>
    </submittedName>
</protein>
<dbReference type="PROSITE" id="PS51191">
    <property type="entry name" value="FEMABX"/>
    <property type="match status" value="1"/>
</dbReference>
<dbReference type="PANTHER" id="PTHR36174">
    <property type="entry name" value="LIPID II:GLYCINE GLYCYLTRANSFERASE"/>
    <property type="match status" value="1"/>
</dbReference>
<organism evidence="8 9">
    <name type="scientific">Candidatus Sungiibacteriota bacterium</name>
    <dbReference type="NCBI Taxonomy" id="2750080"/>
    <lineage>
        <taxon>Bacteria</taxon>
        <taxon>Candidatus Sungiibacteriota</taxon>
    </lineage>
</organism>
<keyword evidence="4" id="KW-0573">Peptidoglycan synthesis</keyword>
<dbReference type="GO" id="GO:0071555">
    <property type="term" value="P:cell wall organization"/>
    <property type="evidence" value="ECO:0007669"/>
    <property type="project" value="UniProtKB-KW"/>
</dbReference>
<accession>A0A932YVD3</accession>
<evidence type="ECO:0000313" key="9">
    <source>
        <dbReference type="Proteomes" id="UP000704960"/>
    </source>
</evidence>
<evidence type="ECO:0000256" key="1">
    <source>
        <dbReference type="ARBA" id="ARBA00009943"/>
    </source>
</evidence>
<dbReference type="InterPro" id="IPR050644">
    <property type="entry name" value="PG_Glycine_Bridge_Synth"/>
</dbReference>
<reference evidence="8" key="1">
    <citation type="submission" date="2020-07" db="EMBL/GenBank/DDBJ databases">
        <title>Huge and variable diversity of episymbiotic CPR bacteria and DPANN archaea in groundwater ecosystems.</title>
        <authorList>
            <person name="He C.Y."/>
            <person name="Keren R."/>
            <person name="Whittaker M."/>
            <person name="Farag I.F."/>
            <person name="Doudna J."/>
            <person name="Cate J.H.D."/>
            <person name="Banfield J.F."/>
        </authorList>
    </citation>
    <scope>NUCLEOTIDE SEQUENCE</scope>
    <source>
        <strain evidence="8">NC_groundwater_1226_Ag_S-0.1um_59_124</strain>
    </source>
</reference>
<evidence type="ECO:0000256" key="4">
    <source>
        <dbReference type="ARBA" id="ARBA00022984"/>
    </source>
</evidence>
<keyword evidence="5" id="KW-0012">Acyltransferase</keyword>
<evidence type="ECO:0000313" key="8">
    <source>
        <dbReference type="EMBL" id="MBI4132127.1"/>
    </source>
</evidence>
<dbReference type="InterPro" id="IPR038740">
    <property type="entry name" value="BioF2-like_GNAT_dom"/>
</dbReference>
<keyword evidence="2" id="KW-0808">Transferase</keyword>
<evidence type="ECO:0000256" key="6">
    <source>
        <dbReference type="ARBA" id="ARBA00023316"/>
    </source>
</evidence>
<keyword evidence="3" id="KW-0133">Cell shape</keyword>
<evidence type="ECO:0000256" key="3">
    <source>
        <dbReference type="ARBA" id="ARBA00022960"/>
    </source>
</evidence>